<evidence type="ECO:0000313" key="1">
    <source>
        <dbReference type="EMBL" id="GAA1581806.1"/>
    </source>
</evidence>
<sequence>MSAVENVFVGTDAPLRQVADEWLDPLLALEPIPDGLDSQEEIGLRCQALDADGWLMILVRRNGYAEVNPEPDDVQAFDAYPTEIAIRYRAEDELAQQRQARLVFDRLVATRPDVPMLLVHDLDILVAAHLPAAGTQYFPDNVTVDAPDQDQWRPWGHG</sequence>
<gene>
    <name evidence="1" type="ORF">GCM10009789_39400</name>
</gene>
<comment type="caution">
    <text evidence="1">The sequence shown here is derived from an EMBL/GenBank/DDBJ whole genome shotgun (WGS) entry which is preliminary data.</text>
</comment>
<reference evidence="1 2" key="1">
    <citation type="journal article" date="2019" name="Int. J. Syst. Evol. Microbiol.">
        <title>The Global Catalogue of Microorganisms (GCM) 10K type strain sequencing project: providing services to taxonomists for standard genome sequencing and annotation.</title>
        <authorList>
            <consortium name="The Broad Institute Genomics Platform"/>
            <consortium name="The Broad Institute Genome Sequencing Center for Infectious Disease"/>
            <person name="Wu L."/>
            <person name="Ma J."/>
        </authorList>
    </citation>
    <scope>NUCLEOTIDE SEQUENCE [LARGE SCALE GENOMIC DNA]</scope>
    <source>
        <strain evidence="1 2">JCM 14969</strain>
    </source>
</reference>
<dbReference type="RefSeq" id="WP_344215891.1">
    <property type="nucleotide sequence ID" value="NZ_BAAAOS010000022.1"/>
</dbReference>
<dbReference type="EMBL" id="BAAAOS010000022">
    <property type="protein sequence ID" value="GAA1581806.1"/>
    <property type="molecule type" value="Genomic_DNA"/>
</dbReference>
<dbReference type="Proteomes" id="UP001500393">
    <property type="component" value="Unassembled WGS sequence"/>
</dbReference>
<keyword evidence="2" id="KW-1185">Reference proteome</keyword>
<accession>A0ABN2DQY9</accession>
<proteinExistence type="predicted"/>
<organism evidence="1 2">
    <name type="scientific">Kribbella sancticallisti</name>
    <dbReference type="NCBI Taxonomy" id="460087"/>
    <lineage>
        <taxon>Bacteria</taxon>
        <taxon>Bacillati</taxon>
        <taxon>Actinomycetota</taxon>
        <taxon>Actinomycetes</taxon>
        <taxon>Propionibacteriales</taxon>
        <taxon>Kribbellaceae</taxon>
        <taxon>Kribbella</taxon>
    </lineage>
</organism>
<protein>
    <submittedName>
        <fullName evidence="1">Uncharacterized protein</fullName>
    </submittedName>
</protein>
<evidence type="ECO:0000313" key="2">
    <source>
        <dbReference type="Proteomes" id="UP001500393"/>
    </source>
</evidence>
<name>A0ABN2DQY9_9ACTN</name>